<dbReference type="KEGG" id="ffu:CLAFUR5_05911"/>
<dbReference type="Proteomes" id="UP000756132">
    <property type="component" value="Chromosome 5"/>
</dbReference>
<dbReference type="GeneID" id="71985789"/>
<sequence>MADSSQQLLDVSRKNEEAVSPAAASTNASSPLPSGYKPPTVEEEQPSNEATVAPSTAAAPEAQAAGDLPIAGAIEDKADRVAKIMAIEDNDEIFKATEAMMPNHDVFMAWDAQFAGMKYRKTAKRAKYADMYKALQESKLEHIDEDKNAYRDLRWQAQQRARAQGIESNARYSRAKLCTPEEHRLLDIYGQRDVYVQERRFAGAGRCGGTNTDL</sequence>
<evidence type="ECO:0000313" key="2">
    <source>
        <dbReference type="EMBL" id="UJO17173.1"/>
    </source>
</evidence>
<organism evidence="2 3">
    <name type="scientific">Passalora fulva</name>
    <name type="common">Tomato leaf mold</name>
    <name type="synonym">Cladosporium fulvum</name>
    <dbReference type="NCBI Taxonomy" id="5499"/>
    <lineage>
        <taxon>Eukaryota</taxon>
        <taxon>Fungi</taxon>
        <taxon>Dikarya</taxon>
        <taxon>Ascomycota</taxon>
        <taxon>Pezizomycotina</taxon>
        <taxon>Dothideomycetes</taxon>
        <taxon>Dothideomycetidae</taxon>
        <taxon>Mycosphaerellales</taxon>
        <taxon>Mycosphaerellaceae</taxon>
        <taxon>Fulvia</taxon>
    </lineage>
</organism>
<gene>
    <name evidence="2" type="ORF">CLAFUR5_05911</name>
</gene>
<reference evidence="2" key="1">
    <citation type="submission" date="2021-12" db="EMBL/GenBank/DDBJ databases">
        <authorList>
            <person name="Zaccaron A."/>
            <person name="Stergiopoulos I."/>
        </authorList>
    </citation>
    <scope>NUCLEOTIDE SEQUENCE</scope>
    <source>
        <strain evidence="2">Race5_Kim</strain>
    </source>
</reference>
<dbReference type="EMBL" id="CP090167">
    <property type="protein sequence ID" value="UJO17173.1"/>
    <property type="molecule type" value="Genomic_DNA"/>
</dbReference>
<feature type="compositionally biased region" description="Low complexity" evidence="1">
    <location>
        <begin position="49"/>
        <end position="61"/>
    </location>
</feature>
<evidence type="ECO:0000313" key="3">
    <source>
        <dbReference type="Proteomes" id="UP000756132"/>
    </source>
</evidence>
<reference evidence="2" key="2">
    <citation type="journal article" date="2022" name="Microb. Genom.">
        <title>A chromosome-scale genome assembly of the tomato pathogen Cladosporium fulvum reveals a compartmentalized genome architecture and the presence of a dispensable chromosome.</title>
        <authorList>
            <person name="Zaccaron A.Z."/>
            <person name="Chen L.H."/>
            <person name="Samaras A."/>
            <person name="Stergiopoulos I."/>
        </authorList>
    </citation>
    <scope>NUCLEOTIDE SEQUENCE</scope>
    <source>
        <strain evidence="2">Race5_Kim</strain>
    </source>
</reference>
<keyword evidence="3" id="KW-1185">Reference proteome</keyword>
<dbReference type="RefSeq" id="XP_047761539.1">
    <property type="nucleotide sequence ID" value="XM_047905059.1"/>
</dbReference>
<feature type="region of interest" description="Disordered" evidence="1">
    <location>
        <begin position="1"/>
        <end position="61"/>
    </location>
</feature>
<evidence type="ECO:0000256" key="1">
    <source>
        <dbReference type="SAM" id="MobiDB-lite"/>
    </source>
</evidence>
<proteinExistence type="predicted"/>
<feature type="compositionally biased region" description="Low complexity" evidence="1">
    <location>
        <begin position="18"/>
        <end position="34"/>
    </location>
</feature>
<dbReference type="AlphaFoldDB" id="A0A9Q8P8I3"/>
<protein>
    <submittedName>
        <fullName evidence="2">Uncharacterized protein</fullName>
    </submittedName>
</protein>
<name>A0A9Q8P8I3_PASFU</name>
<accession>A0A9Q8P8I3</accession>